<dbReference type="OrthoDB" id="536504at2759"/>
<evidence type="ECO:0000256" key="3">
    <source>
        <dbReference type="SAM" id="MobiDB-lite"/>
    </source>
</evidence>
<dbReference type="Pfam" id="PF07714">
    <property type="entry name" value="PK_Tyr_Ser-Thr"/>
    <property type="match status" value="1"/>
</dbReference>
<evidence type="ECO:0000313" key="5">
    <source>
        <dbReference type="EMBL" id="PNH07216.1"/>
    </source>
</evidence>
<dbReference type="GO" id="GO:0004674">
    <property type="term" value="F:protein serine/threonine kinase activity"/>
    <property type="evidence" value="ECO:0007669"/>
    <property type="project" value="TreeGrafter"/>
</dbReference>
<dbReference type="GO" id="GO:0005524">
    <property type="term" value="F:ATP binding"/>
    <property type="evidence" value="ECO:0007669"/>
    <property type="project" value="UniProtKB-KW"/>
</dbReference>
<dbReference type="EMBL" id="PGGS01000191">
    <property type="protein sequence ID" value="PNH07216.1"/>
    <property type="molecule type" value="Genomic_DNA"/>
</dbReference>
<dbReference type="InterPro" id="IPR000719">
    <property type="entry name" value="Prot_kinase_dom"/>
</dbReference>
<feature type="region of interest" description="Disordered" evidence="3">
    <location>
        <begin position="1"/>
        <end position="21"/>
    </location>
</feature>
<keyword evidence="6" id="KW-1185">Reference proteome</keyword>
<organism evidence="5 6">
    <name type="scientific">Tetrabaena socialis</name>
    <dbReference type="NCBI Taxonomy" id="47790"/>
    <lineage>
        <taxon>Eukaryota</taxon>
        <taxon>Viridiplantae</taxon>
        <taxon>Chlorophyta</taxon>
        <taxon>core chlorophytes</taxon>
        <taxon>Chlorophyceae</taxon>
        <taxon>CS clade</taxon>
        <taxon>Chlamydomonadales</taxon>
        <taxon>Tetrabaenaceae</taxon>
        <taxon>Tetrabaena</taxon>
    </lineage>
</organism>
<keyword evidence="2" id="KW-0067">ATP-binding</keyword>
<reference evidence="5 6" key="1">
    <citation type="journal article" date="2017" name="Mol. Biol. Evol.">
        <title>The 4-celled Tetrabaena socialis nuclear genome reveals the essential components for genetic control of cell number at the origin of multicellularity in the volvocine lineage.</title>
        <authorList>
            <person name="Featherston J."/>
            <person name="Arakaki Y."/>
            <person name="Hanschen E.R."/>
            <person name="Ferris P.J."/>
            <person name="Michod R.E."/>
            <person name="Olson B.J.S.C."/>
            <person name="Nozaki H."/>
            <person name="Durand P.M."/>
        </authorList>
    </citation>
    <scope>NUCLEOTIDE SEQUENCE [LARGE SCALE GENOMIC DNA]</scope>
    <source>
        <strain evidence="5 6">NIES-571</strain>
    </source>
</reference>
<dbReference type="InterPro" id="IPR001245">
    <property type="entry name" value="Ser-Thr/Tyr_kinase_cat_dom"/>
</dbReference>
<evidence type="ECO:0000256" key="1">
    <source>
        <dbReference type="ARBA" id="ARBA00022741"/>
    </source>
</evidence>
<dbReference type="SUPFAM" id="SSF56112">
    <property type="entry name" value="Protein kinase-like (PK-like)"/>
    <property type="match status" value="1"/>
</dbReference>
<dbReference type="PANTHER" id="PTHR44329:SF298">
    <property type="entry name" value="MIXED LINEAGE KINASE DOMAIN-LIKE PROTEIN"/>
    <property type="match status" value="1"/>
</dbReference>
<dbReference type="SMART" id="SM00220">
    <property type="entry name" value="S_TKc"/>
    <property type="match status" value="1"/>
</dbReference>
<evidence type="ECO:0000259" key="4">
    <source>
        <dbReference type="PROSITE" id="PS50011"/>
    </source>
</evidence>
<dbReference type="InterPro" id="IPR011009">
    <property type="entry name" value="Kinase-like_dom_sf"/>
</dbReference>
<comment type="caution">
    <text evidence="5">The sequence shown here is derived from an EMBL/GenBank/DDBJ whole genome shotgun (WGS) entry which is preliminary data.</text>
</comment>
<dbReference type="InterPro" id="IPR051681">
    <property type="entry name" value="Ser/Thr_Kinases-Pseudokinases"/>
</dbReference>
<evidence type="ECO:0000313" key="6">
    <source>
        <dbReference type="Proteomes" id="UP000236333"/>
    </source>
</evidence>
<dbReference type="Gene3D" id="1.10.510.10">
    <property type="entry name" value="Transferase(Phosphotransferase) domain 1"/>
    <property type="match status" value="1"/>
</dbReference>
<dbReference type="PROSITE" id="PS50011">
    <property type="entry name" value="PROTEIN_KINASE_DOM"/>
    <property type="match status" value="1"/>
</dbReference>
<protein>
    <submittedName>
        <fullName evidence="5">Serine/threonine-protein kinase CTR1</fullName>
    </submittedName>
</protein>
<evidence type="ECO:0000256" key="2">
    <source>
        <dbReference type="ARBA" id="ARBA00022840"/>
    </source>
</evidence>
<gene>
    <name evidence="5" type="ORF">TSOC_006330</name>
</gene>
<keyword evidence="1" id="KW-0547">Nucleotide-binding</keyword>
<feature type="domain" description="Protein kinase" evidence="4">
    <location>
        <begin position="1"/>
        <end position="250"/>
    </location>
</feature>
<keyword evidence="5" id="KW-0418">Kinase</keyword>
<keyword evidence="5" id="KW-0808">Transferase</keyword>
<name>A0A2J8A3W8_9CHLO</name>
<proteinExistence type="predicted"/>
<dbReference type="PANTHER" id="PTHR44329">
    <property type="entry name" value="SERINE/THREONINE-PROTEIN KINASE TNNI3K-RELATED"/>
    <property type="match status" value="1"/>
</dbReference>
<dbReference type="AlphaFoldDB" id="A0A2J8A3W8"/>
<sequence>MDDQAPQQQQPQPGAGAASKCGAQSSRALAAALGPQQGLRSCPLVVGYTLQGVRQQGQPPKGKKAAADGAPLCSSAVVMNNGRDALYGWQLVWRFTNRSAYSAADVDGAVLVTSDLKPQNVLLDERGRAKVCDFGIAKIKDRTLLSTRNAHAGTPAYMAPEQFEGRPVSEKVDVYAFGMTLYECLSGEQPWKELQNPMQVIFVVGVQCQRPPLPPDCPEPLAELIGRCWADDPVDRPAFSEVVPLLQAELVALGEDASLLA</sequence>
<accession>A0A2J8A3W8</accession>
<dbReference type="Proteomes" id="UP000236333">
    <property type="component" value="Unassembled WGS sequence"/>
</dbReference>
<feature type="compositionally biased region" description="Low complexity" evidence="3">
    <location>
        <begin position="1"/>
        <end position="18"/>
    </location>
</feature>